<organism evidence="4">
    <name type="scientific">marine metagenome</name>
    <dbReference type="NCBI Taxonomy" id="408172"/>
    <lineage>
        <taxon>unclassified sequences</taxon>
        <taxon>metagenomes</taxon>
        <taxon>ecological metagenomes</taxon>
    </lineage>
</organism>
<proteinExistence type="inferred from homology"/>
<dbReference type="PANTHER" id="PTHR11545">
    <property type="entry name" value="RIBOSOMAL PROTEIN L13"/>
    <property type="match status" value="1"/>
</dbReference>
<dbReference type="Pfam" id="PF00572">
    <property type="entry name" value="Ribosomal_L13"/>
    <property type="match status" value="1"/>
</dbReference>
<dbReference type="PANTHER" id="PTHR11545:SF2">
    <property type="entry name" value="LARGE RIBOSOMAL SUBUNIT PROTEIN UL13M"/>
    <property type="match status" value="1"/>
</dbReference>
<dbReference type="InterPro" id="IPR036899">
    <property type="entry name" value="Ribosomal_uL13_sf"/>
</dbReference>
<dbReference type="GO" id="GO:0022625">
    <property type="term" value="C:cytosolic large ribosomal subunit"/>
    <property type="evidence" value="ECO:0007669"/>
    <property type="project" value="TreeGrafter"/>
</dbReference>
<evidence type="ECO:0000313" key="4">
    <source>
        <dbReference type="EMBL" id="SVB63728.1"/>
    </source>
</evidence>
<dbReference type="EMBL" id="UINC01050592">
    <property type="protein sequence ID" value="SVB63728.1"/>
    <property type="molecule type" value="Genomic_DNA"/>
</dbReference>
<gene>
    <name evidence="4" type="ORF">METZ01_LOCUS216582</name>
</gene>
<dbReference type="NCBIfam" id="TIGR01066">
    <property type="entry name" value="rplM_bact"/>
    <property type="match status" value="1"/>
</dbReference>
<evidence type="ECO:0008006" key="5">
    <source>
        <dbReference type="Google" id="ProtNLM"/>
    </source>
</evidence>
<dbReference type="InterPro" id="IPR005823">
    <property type="entry name" value="Ribosomal_uL13_bac-type"/>
</dbReference>
<comment type="similarity">
    <text evidence="1">Belongs to the universal ribosomal protein uL13 family.</text>
</comment>
<dbReference type="SUPFAM" id="SSF52161">
    <property type="entry name" value="Ribosomal protein L13"/>
    <property type="match status" value="1"/>
</dbReference>
<evidence type="ECO:0000256" key="3">
    <source>
        <dbReference type="ARBA" id="ARBA00023274"/>
    </source>
</evidence>
<protein>
    <recommendedName>
        <fullName evidence="5">50S ribosomal protein L13</fullName>
    </recommendedName>
</protein>
<sequence length="142" mass="16305">METTSIRAEEITRDWYLVDADNQILGRLASRVAQILRGKNKRYFTPHMDMGDFVIIINAEKVKVTGNKEADKTYFRHSGYPGGITEVNLKKVRQHHPEKIITNAIKGMLPHNRLGRKLLKHLKIYATEVHPHTAQQPQAINL</sequence>
<reference evidence="4" key="1">
    <citation type="submission" date="2018-05" db="EMBL/GenBank/DDBJ databases">
        <authorList>
            <person name="Lanie J.A."/>
            <person name="Ng W.-L."/>
            <person name="Kazmierczak K.M."/>
            <person name="Andrzejewski T.M."/>
            <person name="Davidsen T.M."/>
            <person name="Wayne K.J."/>
            <person name="Tettelin H."/>
            <person name="Glass J.I."/>
            <person name="Rusch D."/>
            <person name="Podicherti R."/>
            <person name="Tsui H.-C.T."/>
            <person name="Winkler M.E."/>
        </authorList>
    </citation>
    <scope>NUCLEOTIDE SEQUENCE</scope>
</reference>
<dbReference type="Gene3D" id="3.90.1180.10">
    <property type="entry name" value="Ribosomal protein L13"/>
    <property type="match status" value="1"/>
</dbReference>
<keyword evidence="3" id="KW-0687">Ribonucleoprotein</keyword>
<dbReference type="CDD" id="cd00392">
    <property type="entry name" value="Ribosomal_L13"/>
    <property type="match status" value="1"/>
</dbReference>
<dbReference type="HAMAP" id="MF_01366">
    <property type="entry name" value="Ribosomal_uL13"/>
    <property type="match status" value="1"/>
</dbReference>
<dbReference type="GO" id="GO:0003735">
    <property type="term" value="F:structural constituent of ribosome"/>
    <property type="evidence" value="ECO:0007669"/>
    <property type="project" value="InterPro"/>
</dbReference>
<evidence type="ECO:0000256" key="1">
    <source>
        <dbReference type="ARBA" id="ARBA00006227"/>
    </source>
</evidence>
<accession>A0A382FKW5</accession>
<dbReference type="PIRSF" id="PIRSF002181">
    <property type="entry name" value="Ribosomal_L13"/>
    <property type="match status" value="1"/>
</dbReference>
<dbReference type="GO" id="GO:0006412">
    <property type="term" value="P:translation"/>
    <property type="evidence" value="ECO:0007669"/>
    <property type="project" value="InterPro"/>
</dbReference>
<dbReference type="GO" id="GO:0017148">
    <property type="term" value="P:negative regulation of translation"/>
    <property type="evidence" value="ECO:0007669"/>
    <property type="project" value="TreeGrafter"/>
</dbReference>
<evidence type="ECO:0000256" key="2">
    <source>
        <dbReference type="ARBA" id="ARBA00022980"/>
    </source>
</evidence>
<dbReference type="FunFam" id="3.90.1180.10:FF:000001">
    <property type="entry name" value="50S ribosomal protein L13"/>
    <property type="match status" value="1"/>
</dbReference>
<dbReference type="AlphaFoldDB" id="A0A382FKW5"/>
<keyword evidence="2" id="KW-0689">Ribosomal protein</keyword>
<dbReference type="InterPro" id="IPR005822">
    <property type="entry name" value="Ribosomal_uL13"/>
</dbReference>
<name>A0A382FKW5_9ZZZZ</name>
<dbReference type="GO" id="GO:0003729">
    <property type="term" value="F:mRNA binding"/>
    <property type="evidence" value="ECO:0007669"/>
    <property type="project" value="UniProtKB-ARBA"/>
</dbReference>